<sequence length="246" mass="28463">MLNSFWGKFGQRPNQTQVSSCTKPSEFFQIITDDRQVIHRIEIVNEHMVEVFHNFQEKTIPVQTNVNIFIACFTTSYARLKLYDALDTLQERVLYFDTDSVIYTKKPTQATIPTGNYLGQFINELDEGDHIVEFVAAGPKNYAYNTKQGKQTCKVRGLTLNARGQRILHFNSMKELVLNEILEPEDVPRTLSLHTPYKITRCTATKTLHSVAQDKKYKLVFDKRVIDHDTYQSFPYGYKCISTSQM</sequence>
<evidence type="ECO:0000313" key="1">
    <source>
        <dbReference type="EMBL" id="CAH3163705.1"/>
    </source>
</evidence>
<accession>A0AAU9Y0R1</accession>
<name>A0AAU9Y0R1_9CNID</name>
<dbReference type="EMBL" id="CALNXJ010000095">
    <property type="protein sequence ID" value="CAH3163705.1"/>
    <property type="molecule type" value="Genomic_DNA"/>
</dbReference>
<gene>
    <name evidence="1" type="ORF">PMEA_00035697</name>
</gene>
<dbReference type="SUPFAM" id="SSF56672">
    <property type="entry name" value="DNA/RNA polymerases"/>
    <property type="match status" value="1"/>
</dbReference>
<dbReference type="PANTHER" id="PTHR33568:SF3">
    <property type="entry name" value="DNA-DIRECTED DNA POLYMERASE"/>
    <property type="match status" value="1"/>
</dbReference>
<evidence type="ECO:0008006" key="3">
    <source>
        <dbReference type="Google" id="ProtNLM"/>
    </source>
</evidence>
<organism evidence="1 2">
    <name type="scientific">Pocillopora meandrina</name>
    <dbReference type="NCBI Taxonomy" id="46732"/>
    <lineage>
        <taxon>Eukaryota</taxon>
        <taxon>Metazoa</taxon>
        <taxon>Cnidaria</taxon>
        <taxon>Anthozoa</taxon>
        <taxon>Hexacorallia</taxon>
        <taxon>Scleractinia</taxon>
        <taxon>Astrocoeniina</taxon>
        <taxon>Pocilloporidae</taxon>
        <taxon>Pocillopora</taxon>
    </lineage>
</organism>
<proteinExistence type="predicted"/>
<dbReference type="InterPro" id="IPR023211">
    <property type="entry name" value="DNA_pol_palm_dom_sf"/>
</dbReference>
<dbReference type="Gene3D" id="3.90.1600.10">
    <property type="entry name" value="Palm domain of DNA polymerase"/>
    <property type="match status" value="1"/>
</dbReference>
<dbReference type="AlphaFoldDB" id="A0AAU9Y0R1"/>
<evidence type="ECO:0000313" key="2">
    <source>
        <dbReference type="Proteomes" id="UP001159428"/>
    </source>
</evidence>
<keyword evidence="2" id="KW-1185">Reference proteome</keyword>
<protein>
    <recommendedName>
        <fullName evidence="3">DNA-directed DNA polymerase</fullName>
    </recommendedName>
</protein>
<dbReference type="InterPro" id="IPR043502">
    <property type="entry name" value="DNA/RNA_pol_sf"/>
</dbReference>
<comment type="caution">
    <text evidence="1">The sequence shown here is derived from an EMBL/GenBank/DDBJ whole genome shotgun (WGS) entry which is preliminary data.</text>
</comment>
<reference evidence="1 2" key="1">
    <citation type="submission" date="2022-05" db="EMBL/GenBank/DDBJ databases">
        <authorList>
            <consortium name="Genoscope - CEA"/>
            <person name="William W."/>
        </authorList>
    </citation>
    <scope>NUCLEOTIDE SEQUENCE [LARGE SCALE GENOMIC DNA]</scope>
</reference>
<dbReference type="Proteomes" id="UP001159428">
    <property type="component" value="Unassembled WGS sequence"/>
</dbReference>
<dbReference type="PANTHER" id="PTHR33568">
    <property type="entry name" value="DNA POLYMERASE"/>
    <property type="match status" value="1"/>
</dbReference>